<dbReference type="AlphaFoldDB" id="A0AAE3ZSE3"/>
<dbReference type="GO" id="GO:0008270">
    <property type="term" value="F:zinc ion binding"/>
    <property type="evidence" value="ECO:0007669"/>
    <property type="project" value="UniProtKB-KW"/>
</dbReference>
<reference evidence="3 4" key="1">
    <citation type="submission" date="2023-07" db="EMBL/GenBank/DDBJ databases">
        <title>Sequencing the genomes of 1000 actinobacteria strains.</title>
        <authorList>
            <person name="Klenk H.-P."/>
        </authorList>
    </citation>
    <scope>NUCLEOTIDE SEQUENCE [LARGE SCALE GENOMIC DNA]</scope>
    <source>
        <strain evidence="3 4">DSM 44711</strain>
    </source>
</reference>
<dbReference type="Proteomes" id="UP001183629">
    <property type="component" value="Unassembled WGS sequence"/>
</dbReference>
<dbReference type="InterPro" id="IPR043746">
    <property type="entry name" value="DUF5691"/>
</dbReference>
<dbReference type="RefSeq" id="WP_310415007.1">
    <property type="nucleotide sequence ID" value="NZ_JAVDYC010000001.1"/>
</dbReference>
<evidence type="ECO:0000313" key="4">
    <source>
        <dbReference type="Proteomes" id="UP001183629"/>
    </source>
</evidence>
<keyword evidence="1" id="KW-0863">Zinc-finger</keyword>
<name>A0AAE3ZSE3_9ACTN</name>
<sequence length="978" mass="102265">MPVEPWTAAHVLALAPDASSAKGAQSVSGAAKWEAAGLSDDVLWGLCKGSGKKPYQACVDLSGPAYKCSCPSRKFPCKHALGLLLLWSGGGVDPGGDLPEWVAEWQAGRAARAARAETRRTEPGVVDEAAARKRAGQRADRVAGGLAELDRWLLDQVTSGLAGVQRAGYAPFETMAARLVDAQAGTAAGAVRRLGATAGVGAGWADRLLGELALLRLLTGGYARLDALPEELAATVRTRVGFATSADDVRAGARVRDSWQVLGQADTVEERLTGRRTWLRGLGTGRFALLLAYAAPGQSLPGDAVPGTVLDAELAFYPGAAPLRALIAESYRTSALSSVSGAVPVRDALTAAGRLRAADPWLDEAPVLLADVCPAGVDRLTDPAGDAVQLVGDVPWWLLAASGGHPVTVAGELTAAGGVRPLAVWSADGGFTAAPHGPATADRHVTRLPEELVSAALVGVDRRPWRGDSVLVDGRELRVHGTPADGRGGPAGALLDAVAVAVAYRRSGPAAIGGVAADEPAGAETRPVVSARAGQRLVQLLTGAGVPGGGDVAQRLLAEWLRIAAEQGLRAPAFTLPALLEAGRRSTALRPALALVAGRRGGWLAERRADWRYLLAEAAEPGDDADWATGTPGERLAFLTALRERDPDAGRELLAAGFDAEEPEQRARFLAALATGLSAADEPLLERALDDRRREVRQAAAEQLTVLPGSALRRRMTGRARSAVRFDGRRLIVTPPTECDAAMRRDGIAPKPPRGVGERAWLLEEVVARTPLTAWTETTGLDPAAFTALPVVAVLAASPADAATAHTGSGDWALTLRKGLSRAAVLARDPDWVVPLADLMSQPVNRDMDVADELLTMALYEALPAAELGRYAARVLRADPARAHRLAELHPGPWPDDLADAALEAIASLATSGRYAWNIGDLCRLASAAMPVAYAPRVAALAERIRLSGDPAAIRPADTVAALSAALTYRHEMTEELR</sequence>
<evidence type="ECO:0000259" key="2">
    <source>
        <dbReference type="PROSITE" id="PS50966"/>
    </source>
</evidence>
<evidence type="ECO:0000256" key="1">
    <source>
        <dbReference type="PROSITE-ProRule" id="PRU00325"/>
    </source>
</evidence>
<evidence type="ECO:0000313" key="3">
    <source>
        <dbReference type="EMBL" id="MDR7323318.1"/>
    </source>
</evidence>
<keyword evidence="1" id="KW-0479">Metal-binding</keyword>
<dbReference type="Pfam" id="PF18944">
    <property type="entry name" value="DUF5691"/>
    <property type="match status" value="1"/>
</dbReference>
<keyword evidence="1" id="KW-0862">Zinc</keyword>
<feature type="domain" description="SWIM-type" evidence="2">
    <location>
        <begin position="55"/>
        <end position="88"/>
    </location>
</feature>
<keyword evidence="4" id="KW-1185">Reference proteome</keyword>
<proteinExistence type="predicted"/>
<protein>
    <recommendedName>
        <fullName evidence="2">SWIM-type domain-containing protein</fullName>
    </recommendedName>
</protein>
<dbReference type="Pfam" id="PF04434">
    <property type="entry name" value="SWIM"/>
    <property type="match status" value="1"/>
</dbReference>
<dbReference type="EMBL" id="JAVDYC010000001">
    <property type="protein sequence ID" value="MDR7323318.1"/>
    <property type="molecule type" value="Genomic_DNA"/>
</dbReference>
<dbReference type="InterPro" id="IPR007527">
    <property type="entry name" value="Znf_SWIM"/>
</dbReference>
<accession>A0AAE3ZSE3</accession>
<dbReference type="PROSITE" id="PS50966">
    <property type="entry name" value="ZF_SWIM"/>
    <property type="match status" value="1"/>
</dbReference>
<gene>
    <name evidence="3" type="ORF">J2S44_003568</name>
</gene>
<organism evidence="3 4">
    <name type="scientific">Catenuloplanes niger</name>
    <dbReference type="NCBI Taxonomy" id="587534"/>
    <lineage>
        <taxon>Bacteria</taxon>
        <taxon>Bacillati</taxon>
        <taxon>Actinomycetota</taxon>
        <taxon>Actinomycetes</taxon>
        <taxon>Micromonosporales</taxon>
        <taxon>Micromonosporaceae</taxon>
        <taxon>Catenuloplanes</taxon>
    </lineage>
</organism>
<comment type="caution">
    <text evidence="3">The sequence shown here is derived from an EMBL/GenBank/DDBJ whole genome shotgun (WGS) entry which is preliminary data.</text>
</comment>